<accession>A0ABS5AD95</accession>
<dbReference type="InterPro" id="IPR000358">
    <property type="entry name" value="RNR_small_fam"/>
</dbReference>
<gene>
    <name evidence="2" type="ORF">JOF53_002552</name>
</gene>
<protein>
    <submittedName>
        <fullName evidence="2">Ribonucleotide reductase beta subunit family protein with ferritin-like domain</fullName>
    </submittedName>
</protein>
<sequence>MPKLPVREILTHAVDLADQRPGPYQLYQRWEAQNWNAEDISFDEDVHHWHNVLPQQGRDALSEMLYSFVLGEYTAVDLLAPILTASPDEHSSLYLGTQLVDEVRHSYVMFRLGRDLLGLPEDPRSILAAAWQNTTPDQHKVHDLEGELVKEIVAHPTDYARWLRGVAMFHLIQEGVLAVAGQRAIVTMLGEMSVMPGTKTAFTAFTRDESRHITYGLHALRQGVLEGYSNEICEVVEKAAPLGMRAMFGYPDNQGYDQLALRNLQRCLRNIGIEEKFIDHVLKLSTAAIGPQIPAQVG</sequence>
<dbReference type="Pfam" id="PF00268">
    <property type="entry name" value="Ribonuc_red_sm"/>
    <property type="match status" value="1"/>
</dbReference>
<comment type="cofactor">
    <cofactor evidence="1">
        <name>Fe cation</name>
        <dbReference type="ChEBI" id="CHEBI:24875"/>
    </cofactor>
</comment>
<dbReference type="InterPro" id="IPR009078">
    <property type="entry name" value="Ferritin-like_SF"/>
</dbReference>
<dbReference type="Gene3D" id="1.10.620.20">
    <property type="entry name" value="Ribonucleotide Reductase, subunit A"/>
    <property type="match status" value="1"/>
</dbReference>
<evidence type="ECO:0000256" key="1">
    <source>
        <dbReference type="ARBA" id="ARBA00001962"/>
    </source>
</evidence>
<comment type="caution">
    <text evidence="2">The sequence shown here is derived from an EMBL/GenBank/DDBJ whole genome shotgun (WGS) entry which is preliminary data.</text>
</comment>
<dbReference type="InterPro" id="IPR012348">
    <property type="entry name" value="RNR-like"/>
</dbReference>
<dbReference type="Proteomes" id="UP001519363">
    <property type="component" value="Unassembled WGS sequence"/>
</dbReference>
<reference evidence="2 3" key="1">
    <citation type="submission" date="2021-03" db="EMBL/GenBank/DDBJ databases">
        <title>Sequencing the genomes of 1000 actinobacteria strains.</title>
        <authorList>
            <person name="Klenk H.-P."/>
        </authorList>
    </citation>
    <scope>NUCLEOTIDE SEQUENCE [LARGE SCALE GENOMIC DNA]</scope>
    <source>
        <strain evidence="2 3">DSM 44580</strain>
    </source>
</reference>
<name>A0ABS5AD95_9PSEU</name>
<evidence type="ECO:0000313" key="2">
    <source>
        <dbReference type="EMBL" id="MBP2473680.1"/>
    </source>
</evidence>
<dbReference type="RefSeq" id="WP_086787022.1">
    <property type="nucleotide sequence ID" value="NZ_JAGIOO010000001.1"/>
</dbReference>
<dbReference type="SUPFAM" id="SSF47240">
    <property type="entry name" value="Ferritin-like"/>
    <property type="match status" value="1"/>
</dbReference>
<organism evidence="2 3">
    <name type="scientific">Crossiella equi</name>
    <dbReference type="NCBI Taxonomy" id="130796"/>
    <lineage>
        <taxon>Bacteria</taxon>
        <taxon>Bacillati</taxon>
        <taxon>Actinomycetota</taxon>
        <taxon>Actinomycetes</taxon>
        <taxon>Pseudonocardiales</taxon>
        <taxon>Pseudonocardiaceae</taxon>
        <taxon>Crossiella</taxon>
    </lineage>
</organism>
<evidence type="ECO:0000313" key="3">
    <source>
        <dbReference type="Proteomes" id="UP001519363"/>
    </source>
</evidence>
<dbReference type="EMBL" id="JAGIOO010000001">
    <property type="protein sequence ID" value="MBP2473680.1"/>
    <property type="molecule type" value="Genomic_DNA"/>
</dbReference>
<proteinExistence type="predicted"/>
<keyword evidence="3" id="KW-1185">Reference proteome</keyword>